<feature type="compositionally biased region" description="Basic residues" evidence="10">
    <location>
        <begin position="367"/>
        <end position="382"/>
    </location>
</feature>
<dbReference type="InterPro" id="IPR011011">
    <property type="entry name" value="Znf_FYVE_PHD"/>
</dbReference>
<dbReference type="EMBL" id="CP111022">
    <property type="protein sequence ID" value="WAR19117.1"/>
    <property type="molecule type" value="Genomic_DNA"/>
</dbReference>
<evidence type="ECO:0000256" key="10">
    <source>
        <dbReference type="SAM" id="MobiDB-lite"/>
    </source>
</evidence>
<feature type="compositionally biased region" description="Basic and acidic residues" evidence="10">
    <location>
        <begin position="754"/>
        <end position="765"/>
    </location>
</feature>
<feature type="compositionally biased region" description="Basic residues" evidence="10">
    <location>
        <begin position="418"/>
        <end position="434"/>
    </location>
</feature>
<accession>A0ABY7FAB4</accession>
<evidence type="ECO:0000259" key="11">
    <source>
        <dbReference type="PROSITE" id="PS50089"/>
    </source>
</evidence>
<comment type="subcellular location">
    <subcellularLocation>
        <location evidence="1">Nucleus</location>
    </subcellularLocation>
</comment>
<evidence type="ECO:0000259" key="12">
    <source>
        <dbReference type="PROSITE" id="PS51805"/>
    </source>
</evidence>
<keyword evidence="14" id="KW-1185">Reference proteome</keyword>
<dbReference type="Proteomes" id="UP001164746">
    <property type="component" value="Chromosome 11"/>
</dbReference>
<keyword evidence="3" id="KW-0808">Transferase</keyword>
<dbReference type="Pfam" id="PF26054">
    <property type="entry name" value="PHD_G2E3"/>
    <property type="match status" value="1"/>
</dbReference>
<name>A0ABY7FAB4_MYAAR</name>
<dbReference type="SUPFAM" id="SSF57850">
    <property type="entry name" value="RING/U-box"/>
    <property type="match status" value="1"/>
</dbReference>
<keyword evidence="5 9" id="KW-0863">Zinc-finger</keyword>
<evidence type="ECO:0000256" key="1">
    <source>
        <dbReference type="ARBA" id="ARBA00004123"/>
    </source>
</evidence>
<protein>
    <submittedName>
        <fullName evidence="13">G2E3-like protein</fullName>
    </submittedName>
</protein>
<evidence type="ECO:0000256" key="4">
    <source>
        <dbReference type="ARBA" id="ARBA00022723"/>
    </source>
</evidence>
<evidence type="ECO:0000256" key="7">
    <source>
        <dbReference type="ARBA" id="ARBA00022833"/>
    </source>
</evidence>
<dbReference type="Pfam" id="PF13771">
    <property type="entry name" value="zf-HC5HC2H"/>
    <property type="match status" value="1"/>
</dbReference>
<comment type="pathway">
    <text evidence="2">Protein modification; protein ubiquitination.</text>
</comment>
<dbReference type="SMART" id="SM00249">
    <property type="entry name" value="PHD"/>
    <property type="match status" value="2"/>
</dbReference>
<dbReference type="InterPro" id="IPR042013">
    <property type="entry name" value="PHF7/G2E3_ePHD"/>
</dbReference>
<dbReference type="InterPro" id="IPR059102">
    <property type="entry name" value="PHD_PHF7/G2E3-like"/>
</dbReference>
<dbReference type="InterPro" id="IPR051188">
    <property type="entry name" value="PHD-type_Zinc_Finger"/>
</dbReference>
<organism evidence="13 14">
    <name type="scientific">Mya arenaria</name>
    <name type="common">Soft-shell clam</name>
    <dbReference type="NCBI Taxonomy" id="6604"/>
    <lineage>
        <taxon>Eukaryota</taxon>
        <taxon>Metazoa</taxon>
        <taxon>Spiralia</taxon>
        <taxon>Lophotrochozoa</taxon>
        <taxon>Mollusca</taxon>
        <taxon>Bivalvia</taxon>
        <taxon>Autobranchia</taxon>
        <taxon>Heteroconchia</taxon>
        <taxon>Euheterodonta</taxon>
        <taxon>Imparidentia</taxon>
        <taxon>Neoheterodontei</taxon>
        <taxon>Myida</taxon>
        <taxon>Myoidea</taxon>
        <taxon>Myidae</taxon>
        <taxon>Mya</taxon>
    </lineage>
</organism>
<dbReference type="InterPro" id="IPR019786">
    <property type="entry name" value="Zinc_finger_PHD-type_CS"/>
</dbReference>
<feature type="region of interest" description="Disordered" evidence="10">
    <location>
        <begin position="741"/>
        <end position="765"/>
    </location>
</feature>
<dbReference type="InterPro" id="IPR034732">
    <property type="entry name" value="EPHD"/>
</dbReference>
<dbReference type="InterPro" id="IPR001965">
    <property type="entry name" value="Znf_PHD"/>
</dbReference>
<feature type="compositionally biased region" description="Basic and acidic residues" evidence="10">
    <location>
        <begin position="407"/>
        <end position="417"/>
    </location>
</feature>
<keyword evidence="6" id="KW-0833">Ubl conjugation pathway</keyword>
<feature type="region of interest" description="Disordered" evidence="10">
    <location>
        <begin position="287"/>
        <end position="435"/>
    </location>
</feature>
<reference evidence="13" key="1">
    <citation type="submission" date="2022-11" db="EMBL/GenBank/DDBJ databases">
        <title>Centuries of genome instability and evolution in soft-shell clam transmissible cancer (bioRxiv).</title>
        <authorList>
            <person name="Hart S.F.M."/>
            <person name="Yonemitsu M.A."/>
            <person name="Giersch R.M."/>
            <person name="Beal B.F."/>
            <person name="Arriagada G."/>
            <person name="Davis B.W."/>
            <person name="Ostrander E.A."/>
            <person name="Goff S.P."/>
            <person name="Metzger M.J."/>
        </authorList>
    </citation>
    <scope>NUCLEOTIDE SEQUENCE</scope>
    <source>
        <strain evidence="13">MELC-2E11</strain>
        <tissue evidence="13">Siphon/mantle</tissue>
    </source>
</reference>
<feature type="domain" description="PHD-type" evidence="12">
    <location>
        <begin position="24"/>
        <end position="140"/>
    </location>
</feature>
<evidence type="ECO:0000256" key="2">
    <source>
        <dbReference type="ARBA" id="ARBA00004906"/>
    </source>
</evidence>
<evidence type="ECO:0000313" key="13">
    <source>
        <dbReference type="EMBL" id="WAR19117.1"/>
    </source>
</evidence>
<evidence type="ECO:0000256" key="5">
    <source>
        <dbReference type="ARBA" id="ARBA00022771"/>
    </source>
</evidence>
<keyword evidence="4" id="KW-0479">Metal-binding</keyword>
<evidence type="ECO:0000313" key="14">
    <source>
        <dbReference type="Proteomes" id="UP001164746"/>
    </source>
</evidence>
<feature type="region of interest" description="Disordered" evidence="10">
    <location>
        <begin position="945"/>
        <end position="1031"/>
    </location>
</feature>
<dbReference type="PANTHER" id="PTHR12420:SF42">
    <property type="entry name" value="G2_M PHASE-SPECIFIC E3 UBIQUITIN-PROTEIN LIGASE"/>
    <property type="match status" value="1"/>
</dbReference>
<feature type="domain" description="RING-type" evidence="11">
    <location>
        <begin position="155"/>
        <end position="204"/>
    </location>
</feature>
<dbReference type="InterPro" id="IPR013083">
    <property type="entry name" value="Znf_RING/FYVE/PHD"/>
</dbReference>
<dbReference type="CDD" id="cd15669">
    <property type="entry name" value="ePHD_PHF7_G2E3_like"/>
    <property type="match status" value="1"/>
</dbReference>
<dbReference type="PROSITE" id="PS51805">
    <property type="entry name" value="EPHD"/>
    <property type="match status" value="1"/>
</dbReference>
<evidence type="ECO:0000256" key="3">
    <source>
        <dbReference type="ARBA" id="ARBA00022679"/>
    </source>
</evidence>
<dbReference type="SMART" id="SM00184">
    <property type="entry name" value="RING"/>
    <property type="match status" value="2"/>
</dbReference>
<feature type="region of interest" description="Disordered" evidence="10">
    <location>
        <begin position="788"/>
        <end position="811"/>
    </location>
</feature>
<dbReference type="SUPFAM" id="SSF57903">
    <property type="entry name" value="FYVE/PHD zinc finger"/>
    <property type="match status" value="1"/>
</dbReference>
<evidence type="ECO:0000256" key="6">
    <source>
        <dbReference type="ARBA" id="ARBA00022786"/>
    </source>
</evidence>
<evidence type="ECO:0000256" key="8">
    <source>
        <dbReference type="ARBA" id="ARBA00023242"/>
    </source>
</evidence>
<feature type="compositionally biased region" description="Polar residues" evidence="10">
    <location>
        <begin position="1015"/>
        <end position="1029"/>
    </location>
</feature>
<dbReference type="InterPro" id="IPR001841">
    <property type="entry name" value="Znf_RING"/>
</dbReference>
<evidence type="ECO:0000256" key="9">
    <source>
        <dbReference type="PROSITE-ProRule" id="PRU00175"/>
    </source>
</evidence>
<proteinExistence type="predicted"/>
<dbReference type="PANTHER" id="PTHR12420">
    <property type="entry name" value="PHD FINGER PROTEIN"/>
    <property type="match status" value="1"/>
</dbReference>
<feature type="compositionally biased region" description="Polar residues" evidence="10">
    <location>
        <begin position="997"/>
        <end position="1007"/>
    </location>
</feature>
<dbReference type="PROSITE" id="PS01359">
    <property type="entry name" value="ZF_PHD_1"/>
    <property type="match status" value="1"/>
</dbReference>
<feature type="compositionally biased region" description="Polar residues" evidence="10">
    <location>
        <begin position="945"/>
        <end position="967"/>
    </location>
</feature>
<gene>
    <name evidence="13" type="ORF">MAR_000955</name>
</gene>
<sequence length="1235" mass="138452">MALDRSKISLMLNVPADQGKGSSCKECVFCDSSTNDKNMYGKLLTRAGLTAHYFCMLFASGLSQNGKSEKQGVLGFLPEDIRKELKRASRLRCSYCKKVGATIGCVVKNCKKMFHLGCGKENHTLHQFYDTFRSYCPAHRPMQDVASDPDPNITCSICMNTVPGIVGYKTLQAPCCKKYWYHRDCIQQYATSAGLYFFKCPMCNNKDDFQALMLEDASWETEPQAFQELLERYDRCDAKTCRCAEGRKYDKEDTKWEIILCEFCGSSGSHIACSYLLKLGKRNENEVGVNSPAKSPQEMPQLDPVESPMSPKTSPYPGPSGSMNKKRLPSKVSSSPRISLEKHFSSPKSAPNSRKKRQADEEMRSPPKLKRVKSIAGRRKLAKSATCKNASSSPSSSEGELPPAWQKIEEARQVEKERKRKKKYTGGAGQRRKSVNVVMNKKGLNSDSEDEPLSVLLSKKKGADRRKTVCGVELQRENTVATNKKRMSLTNGSELKQEHKKRKYTKMKRPSLDKAQTVLTHWFPKSNANRANDNVKADTNTVKVPSEKKKAKMPMVIEWKGKQLLIYSPRVVLKRSKGLGVMKPRNLEIDMNDRKGGVDLTKGIDMLSTIDMNVRLTRNMLDMDNEMVDLSTDELKEQPGTEKPEEELMDSSANVTKEMPPIKRPKFLEIDMKDGGWSKEMEVIATLATDQRITRQMLDSDVSSPLKKISASDAYCDDSPKPLFAKKRKAELQTKAAERKHLLEKGADQTSHAAESKRFLEKRADQTSRAAQRKLLLGKGTDQVLNGFKQKKRSRQNRMSNSNATPGKGELKYSVLREQLTAKIDTREVSLPSTNSKGTQCQENSFVVTPLKMKSKEANMKGFDDMRQVRELTPTSKKSNSFPFPSINNLSNNDGIDRSLKGPINLNETYIVHPEMNALQDSPAKNLRVRKAQESLQKTVIGNIPGETSTQKKTVAETSSTRTLNSESPKKRIFKNAEFNPDIDSSPAKNLRRRSTTCKMSINNIDKQSSHEGDSWSNTEKNSTQSKSKPQYDVRWYFEGTRQIGKDATNKQCENTCPITNTSPSPCPVTDTSPGPGTSKAKSLALKLSTVPNIMITVEKEKRHIVPYTSLQLIPESETGVSSGVTSSDKNLSPFYLTKSQYPHPRNAGVMDIRPSVPSTRKNAIDFSDLRDNEPLTGPKSIRALNDMRDKYMQCLSPEHFNLNVDVNTLDLVNKGSELDTDLMAEYYVSDHSNG</sequence>
<dbReference type="Gene3D" id="3.30.40.10">
    <property type="entry name" value="Zinc/RING finger domain, C3HC4 (zinc finger)"/>
    <property type="match status" value="2"/>
</dbReference>
<keyword evidence="7" id="KW-0862">Zinc</keyword>
<keyword evidence="8" id="KW-0539">Nucleus</keyword>
<dbReference type="PROSITE" id="PS50089">
    <property type="entry name" value="ZF_RING_2"/>
    <property type="match status" value="1"/>
</dbReference>